<name>A0A6A5YNX3_9PLEO</name>
<feature type="region of interest" description="Disordered" evidence="1">
    <location>
        <begin position="135"/>
        <end position="155"/>
    </location>
</feature>
<reference evidence="2" key="1">
    <citation type="journal article" date="2020" name="Stud. Mycol.">
        <title>101 Dothideomycetes genomes: a test case for predicting lifestyles and emergence of pathogens.</title>
        <authorList>
            <person name="Haridas S."/>
            <person name="Albert R."/>
            <person name="Binder M."/>
            <person name="Bloem J."/>
            <person name="Labutti K."/>
            <person name="Salamov A."/>
            <person name="Andreopoulos B."/>
            <person name="Baker S."/>
            <person name="Barry K."/>
            <person name="Bills G."/>
            <person name="Bluhm B."/>
            <person name="Cannon C."/>
            <person name="Castanera R."/>
            <person name="Culley D."/>
            <person name="Daum C."/>
            <person name="Ezra D."/>
            <person name="Gonzalez J."/>
            <person name="Henrissat B."/>
            <person name="Kuo A."/>
            <person name="Liang C."/>
            <person name="Lipzen A."/>
            <person name="Lutzoni F."/>
            <person name="Magnuson J."/>
            <person name="Mondo S."/>
            <person name="Nolan M."/>
            <person name="Ohm R."/>
            <person name="Pangilinan J."/>
            <person name="Park H.-J."/>
            <person name="Ramirez L."/>
            <person name="Alfaro M."/>
            <person name="Sun H."/>
            <person name="Tritt A."/>
            <person name="Yoshinaga Y."/>
            <person name="Zwiers L.-H."/>
            <person name="Turgeon B."/>
            <person name="Goodwin S."/>
            <person name="Spatafora J."/>
            <person name="Crous P."/>
            <person name="Grigoriev I."/>
        </authorList>
    </citation>
    <scope>NUCLEOTIDE SEQUENCE</scope>
    <source>
        <strain evidence="2">CBS 627.86</strain>
    </source>
</reference>
<dbReference type="EMBL" id="ML977345">
    <property type="protein sequence ID" value="KAF2108772.1"/>
    <property type="molecule type" value="Genomic_DNA"/>
</dbReference>
<sequence length="368" mass="41587">MGMTASARKAPVTAKMSRKGLPKPTTPMRPRSTKHGGTPEKAILIDSDEVTVTDQRYGPTQRTISLTSPNLSTFKYESPSKLRIHKNNAAFDYTRQQGFTLKREQRRKGRSGSVEYIGRNRGDLQRVMNSFGFLVQVPDPPTKRTKQAADDTSSSDVFRTKATLVIDKQAFIRPMSRPERSRKVTTPQKPSLKRENPFDDPSIYMDTDTPDESPAPRKVPRQRQPKQSANAKQAPKKSTCKPASKSRSNSTKAMPAPQSRANIGKKRQPTVSAPIYRKMSISKQMRDFIEIEPELIEIDSEEDYDDQDCSDACSDSVSEDLEWDDYDRDLAIDMKRPFSFKETAKHDGMCMGAFTDDVDMDDADDEWV</sequence>
<accession>A0A6A5YNX3</accession>
<gene>
    <name evidence="2" type="ORF">BDV96DRAFT_652386</name>
</gene>
<evidence type="ECO:0000313" key="3">
    <source>
        <dbReference type="Proteomes" id="UP000799770"/>
    </source>
</evidence>
<dbReference type="AlphaFoldDB" id="A0A6A5YNX3"/>
<evidence type="ECO:0000313" key="2">
    <source>
        <dbReference type="EMBL" id="KAF2108772.1"/>
    </source>
</evidence>
<protein>
    <submittedName>
        <fullName evidence="2">Uncharacterized protein</fullName>
    </submittedName>
</protein>
<dbReference type="Proteomes" id="UP000799770">
    <property type="component" value="Unassembled WGS sequence"/>
</dbReference>
<feature type="region of interest" description="Disordered" evidence="1">
    <location>
        <begin position="1"/>
        <end position="42"/>
    </location>
</feature>
<keyword evidence="3" id="KW-1185">Reference proteome</keyword>
<proteinExistence type="predicted"/>
<evidence type="ECO:0000256" key="1">
    <source>
        <dbReference type="SAM" id="MobiDB-lite"/>
    </source>
</evidence>
<feature type="region of interest" description="Disordered" evidence="1">
    <location>
        <begin position="169"/>
        <end position="270"/>
    </location>
</feature>
<organism evidence="2 3">
    <name type="scientific">Lophiotrema nucula</name>
    <dbReference type="NCBI Taxonomy" id="690887"/>
    <lineage>
        <taxon>Eukaryota</taxon>
        <taxon>Fungi</taxon>
        <taxon>Dikarya</taxon>
        <taxon>Ascomycota</taxon>
        <taxon>Pezizomycotina</taxon>
        <taxon>Dothideomycetes</taxon>
        <taxon>Pleosporomycetidae</taxon>
        <taxon>Pleosporales</taxon>
        <taxon>Lophiotremataceae</taxon>
        <taxon>Lophiotrema</taxon>
    </lineage>
</organism>